<protein>
    <submittedName>
        <fullName evidence="6">FAD-dependent oxidoreductase</fullName>
    </submittedName>
</protein>
<dbReference type="SUPFAM" id="SSF51905">
    <property type="entry name" value="FAD/NAD(P)-binding domain"/>
    <property type="match status" value="1"/>
</dbReference>
<dbReference type="Gene3D" id="3.50.50.100">
    <property type="match status" value="1"/>
</dbReference>
<evidence type="ECO:0000259" key="5">
    <source>
        <dbReference type="Pfam" id="PF07992"/>
    </source>
</evidence>
<reference evidence="7" key="1">
    <citation type="journal article" date="2019" name="Int. J. Syst. Evol. Microbiol.">
        <title>The Global Catalogue of Microorganisms (GCM) 10K type strain sequencing project: providing services to taxonomists for standard genome sequencing and annotation.</title>
        <authorList>
            <consortium name="The Broad Institute Genomics Platform"/>
            <consortium name="The Broad Institute Genome Sequencing Center for Infectious Disease"/>
            <person name="Wu L."/>
            <person name="Ma J."/>
        </authorList>
    </citation>
    <scope>NUCLEOTIDE SEQUENCE [LARGE SCALE GENOMIC DNA]</scope>
    <source>
        <strain evidence="7">JCM 16013</strain>
    </source>
</reference>
<dbReference type="Proteomes" id="UP001499854">
    <property type="component" value="Unassembled WGS sequence"/>
</dbReference>
<feature type="domain" description="FAD/NAD(P)-binding" evidence="5">
    <location>
        <begin position="3"/>
        <end position="277"/>
    </location>
</feature>
<evidence type="ECO:0000256" key="2">
    <source>
        <dbReference type="ARBA" id="ARBA00022630"/>
    </source>
</evidence>
<evidence type="ECO:0000313" key="7">
    <source>
        <dbReference type="Proteomes" id="UP001499854"/>
    </source>
</evidence>
<dbReference type="RefSeq" id="WP_344660039.1">
    <property type="nucleotide sequence ID" value="NZ_BAAAQM010000036.1"/>
</dbReference>
<evidence type="ECO:0000256" key="3">
    <source>
        <dbReference type="ARBA" id="ARBA00022827"/>
    </source>
</evidence>
<evidence type="ECO:0000256" key="4">
    <source>
        <dbReference type="ARBA" id="ARBA00023002"/>
    </source>
</evidence>
<keyword evidence="7" id="KW-1185">Reference proteome</keyword>
<accession>A0ABP5DVU3</accession>
<dbReference type="PANTHER" id="PTHR43735">
    <property type="entry name" value="APOPTOSIS-INDUCING FACTOR 1"/>
    <property type="match status" value="1"/>
</dbReference>
<evidence type="ECO:0000256" key="1">
    <source>
        <dbReference type="ARBA" id="ARBA00006442"/>
    </source>
</evidence>
<dbReference type="InterPro" id="IPR023753">
    <property type="entry name" value="FAD/NAD-binding_dom"/>
</dbReference>
<comment type="similarity">
    <text evidence="1">Belongs to the FAD-dependent oxidoreductase family.</text>
</comment>
<organism evidence="6 7">
    <name type="scientific">Catenulispora subtropica</name>
    <dbReference type="NCBI Taxonomy" id="450798"/>
    <lineage>
        <taxon>Bacteria</taxon>
        <taxon>Bacillati</taxon>
        <taxon>Actinomycetota</taxon>
        <taxon>Actinomycetes</taxon>
        <taxon>Catenulisporales</taxon>
        <taxon>Catenulisporaceae</taxon>
        <taxon>Catenulispora</taxon>
    </lineage>
</organism>
<name>A0ABP5DVU3_9ACTN</name>
<proteinExistence type="inferred from homology"/>
<dbReference type="EMBL" id="BAAAQM010000036">
    <property type="protein sequence ID" value="GAA1985778.1"/>
    <property type="molecule type" value="Genomic_DNA"/>
</dbReference>
<keyword evidence="2" id="KW-0285">Flavoprotein</keyword>
<comment type="caution">
    <text evidence="6">The sequence shown here is derived from an EMBL/GenBank/DDBJ whole genome shotgun (WGS) entry which is preliminary data.</text>
</comment>
<gene>
    <name evidence="6" type="ORF">GCM10009838_55200</name>
</gene>
<dbReference type="InterPro" id="IPR036188">
    <property type="entry name" value="FAD/NAD-bd_sf"/>
</dbReference>
<evidence type="ECO:0000313" key="6">
    <source>
        <dbReference type="EMBL" id="GAA1985778.1"/>
    </source>
</evidence>
<sequence length="361" mass="37967">MRKKVAVVGGGYGGASVAKALDVELEVTLIDPKDAFVHSAAALRALVRPDWAENIFFPFDTLLKNGTVVRDRAVGVDAQGVTLASGDRVEADYVVLASGSSYTFPAKMHTDDAGEALSALHGAHRELAGADRVLILGAGPVGLELAGEIKAEWPGKRVTLVDPSPGLLPGFLPEVVADLHRQLDEIGVELRLGTALKEGPAPAPGIAEEFTVVDQDGAELTADIWFRAHGSRIHTDWLDGAVPRNALGQVKVTDRLTVEGHDTVYALGDITDVAETKMAGMAMRHAEVVAANILAHAEGAEPAAVYAPIPVKVILLPLGPAAGVGQFPNELGVAFQVPVETVVRMKGAGMMLGHFQELFSR</sequence>
<dbReference type="Pfam" id="PF07992">
    <property type="entry name" value="Pyr_redox_2"/>
    <property type="match status" value="1"/>
</dbReference>
<keyword evidence="3" id="KW-0274">FAD</keyword>
<dbReference type="PRINTS" id="PR00368">
    <property type="entry name" value="FADPNR"/>
</dbReference>
<dbReference type="PANTHER" id="PTHR43735:SF3">
    <property type="entry name" value="FERROPTOSIS SUPPRESSOR PROTEIN 1"/>
    <property type="match status" value="1"/>
</dbReference>
<keyword evidence="4" id="KW-0560">Oxidoreductase</keyword>